<dbReference type="GO" id="GO:0032259">
    <property type="term" value="P:methylation"/>
    <property type="evidence" value="ECO:0007669"/>
    <property type="project" value="UniProtKB-KW"/>
</dbReference>
<organism evidence="2 3">
    <name type="scientific">Nostoc sphaeroides CCNUC1</name>
    <dbReference type="NCBI Taxonomy" id="2653204"/>
    <lineage>
        <taxon>Bacteria</taxon>
        <taxon>Bacillati</taxon>
        <taxon>Cyanobacteriota</taxon>
        <taxon>Cyanophyceae</taxon>
        <taxon>Nostocales</taxon>
        <taxon>Nostocaceae</taxon>
        <taxon>Nostoc</taxon>
    </lineage>
</organism>
<dbReference type="AlphaFoldDB" id="A0A5P8VRU1"/>
<dbReference type="SUPFAM" id="SSF53448">
    <property type="entry name" value="Nucleotide-diphospho-sugar transferases"/>
    <property type="match status" value="1"/>
</dbReference>
<gene>
    <name evidence="2" type="ORF">GXM_00626</name>
</gene>
<reference evidence="2 3" key="1">
    <citation type="submission" date="2019-10" db="EMBL/GenBank/DDBJ databases">
        <title>Genomic and transcriptomic insights into the perfect genentic adaptation of a filamentous nitrogen-fixing cyanobacterium to rice fields.</title>
        <authorList>
            <person name="Chen Z."/>
        </authorList>
    </citation>
    <scope>NUCLEOTIDE SEQUENCE [LARGE SCALE GENOMIC DNA]</scope>
    <source>
        <strain evidence="2">CCNUC1</strain>
    </source>
</reference>
<dbReference type="Pfam" id="PF00535">
    <property type="entry name" value="Glycos_transf_2"/>
    <property type="match status" value="1"/>
</dbReference>
<dbReference type="Gene3D" id="3.90.550.10">
    <property type="entry name" value="Spore Coat Polysaccharide Biosynthesis Protein SpsA, Chain A"/>
    <property type="match status" value="1"/>
</dbReference>
<dbReference type="KEGG" id="nsh:GXM_00626"/>
<dbReference type="InterPro" id="IPR001173">
    <property type="entry name" value="Glyco_trans_2-like"/>
</dbReference>
<name>A0A5P8VRU1_9NOSO</name>
<accession>A0A5P8VRU1</accession>
<evidence type="ECO:0000313" key="2">
    <source>
        <dbReference type="EMBL" id="QFS43153.1"/>
    </source>
</evidence>
<feature type="domain" description="Glycosyltransferase 2-like" evidence="1">
    <location>
        <begin position="1"/>
        <end position="161"/>
    </location>
</feature>
<evidence type="ECO:0000313" key="3">
    <source>
        <dbReference type="Proteomes" id="UP000326678"/>
    </source>
</evidence>
<dbReference type="PANTHER" id="PTHR22916:SF3">
    <property type="entry name" value="UDP-GLCNAC:BETAGAL BETA-1,3-N-ACETYLGLUCOSAMINYLTRANSFERASE-LIKE PROTEIN 1"/>
    <property type="match status" value="1"/>
</dbReference>
<dbReference type="GO" id="GO:0008168">
    <property type="term" value="F:methyltransferase activity"/>
    <property type="evidence" value="ECO:0007669"/>
    <property type="project" value="UniProtKB-KW"/>
</dbReference>
<dbReference type="EMBL" id="CP045226">
    <property type="protein sequence ID" value="QFS43153.1"/>
    <property type="molecule type" value="Genomic_DNA"/>
</dbReference>
<keyword evidence="2" id="KW-0489">Methyltransferase</keyword>
<protein>
    <submittedName>
        <fullName evidence="2">Methyltransferase domain-containing protein</fullName>
    </submittedName>
</protein>
<dbReference type="GO" id="GO:0016758">
    <property type="term" value="F:hexosyltransferase activity"/>
    <property type="evidence" value="ECO:0007669"/>
    <property type="project" value="UniProtKB-ARBA"/>
</dbReference>
<dbReference type="Proteomes" id="UP000326678">
    <property type="component" value="Chromosome Gxm1"/>
</dbReference>
<keyword evidence="3" id="KW-1185">Reference proteome</keyword>
<evidence type="ECO:0000259" key="1">
    <source>
        <dbReference type="Pfam" id="PF00535"/>
    </source>
</evidence>
<sequence>MTTYNHENYITQSLESVLMQQVNFEYEVVIGEDYSTDNTRKIVIDYQRNYPEKIRLLLPDKNIGVHKNFMNTLQACQGQYIAVLEGDDYWISPDKLQRQVDFLDEHPEYVICFHNAIIFWQDNRQPPGLFRHKQKETSSIEDLLIENFIPTASVMYRSGLIKNFPEWFYELSMGDWVIHIFNAQYGNIWYINEVMSAYRLHSQGAWTSKSDEQRLSAIIQMFSNIKGYIDIKYKETINKSINYYSNGLDYLLKQKESEKSSLSDNLCKILSLRNINLIIFPNWEEINDFLYKNLKITLITLITQQDISQVTILIEITNVDIEDAESILSDILFSISLEENIEMPEDLSISFVSNMDQKEWAALLPWIYARISLDIENKEAIIQAQAQNIPVCYMENISNIQAKQINLEY</sequence>
<keyword evidence="2" id="KW-0808">Transferase</keyword>
<proteinExistence type="predicted"/>
<dbReference type="PANTHER" id="PTHR22916">
    <property type="entry name" value="GLYCOSYLTRANSFERASE"/>
    <property type="match status" value="1"/>
</dbReference>
<dbReference type="InterPro" id="IPR029044">
    <property type="entry name" value="Nucleotide-diphossugar_trans"/>
</dbReference>